<sequence length="778" mass="82826">MKTRHYRKIMAVLIIGLFMLQLIPARPAMAAVDQTAYYNEIGKKLEVMANKYNIPPALLKAVVWMESGWKQYKLDPTTGQPLTDQPLIGYDGIGIGIMQISSYNSTDTVTIERLKNDIDYNIEVGCQMLNQKWRANPKIGNGDRNVLENWYFAVWAYNSWGARNNPNFATTKPAYQDSVFSLLGQKYNSAIKFAPGATKISKDLLPPVNPPSLQSRWSTPSPTHAGDLVIDGNLLISSGGGPGADAANGDYWQNYARWGSYYALGFYNTAFNSPLVTDKATVSQKILSSYSKLLEEADALALERKDSSYATAAKYYWTVLEGPSLNAGLAERARIGLQSSLSKLLIETDKLSLAGTGSSLTSAVQYYCILLLGQNSDANLVAQAKTGLLGAYVKLLAEADKLALVGTDSANASAAQYYLTVQQGPILDAALTERAKIGYQKTCTPISNPPSTPPITPPTTPPPTSPPTTNQPDAVSITRLAGMRAEDTAIMISKEGWADKSSPVVLLARVDRFQDALAAAPLAKKLKAPLLLTSTSKLDNVVLQELKRLAPGGKVYVIGGEGAISKTVTNAIVGADLTFERISGNTAADTAAAIARKIGPNIQVILASSTSFPDALSASAPAAALGIPILLTDQGTLPESTKQVLKDFKVTKTYIVGGKFAISAAFDSAGGALASYGPLRLAGQTKYDTMLQIVKHFNQDPKSIVIATGETFADGLTGGAFAALSGSPMLLIPKEGVNVDTQAFLTSLSGKTTKTYILGGTGVICSNNEKLIGDILAH</sequence>
<dbReference type="Pfam" id="PF01464">
    <property type="entry name" value="SLT"/>
    <property type="match status" value="1"/>
</dbReference>
<evidence type="ECO:0000256" key="2">
    <source>
        <dbReference type="SAM" id="SignalP"/>
    </source>
</evidence>
<dbReference type="Pfam" id="PF04122">
    <property type="entry name" value="CW_binding_2"/>
    <property type="match status" value="3"/>
</dbReference>
<dbReference type="Gene3D" id="3.40.50.12090">
    <property type="match status" value="2"/>
</dbReference>
<feature type="region of interest" description="Disordered" evidence="1">
    <location>
        <begin position="442"/>
        <end position="471"/>
    </location>
</feature>
<name>A0A4Z0RBK0_9FIRM</name>
<evidence type="ECO:0000256" key="1">
    <source>
        <dbReference type="SAM" id="MobiDB-lite"/>
    </source>
</evidence>
<keyword evidence="2" id="KW-0732">Signal</keyword>
<evidence type="ECO:0000259" key="3">
    <source>
        <dbReference type="Pfam" id="PF01464"/>
    </source>
</evidence>
<dbReference type="Proteomes" id="UP000298460">
    <property type="component" value="Unassembled WGS sequence"/>
</dbReference>
<evidence type="ECO:0000313" key="4">
    <source>
        <dbReference type="EMBL" id="TGE40190.1"/>
    </source>
</evidence>
<evidence type="ECO:0000313" key="5">
    <source>
        <dbReference type="Proteomes" id="UP000298460"/>
    </source>
</evidence>
<dbReference type="PANTHER" id="PTHR30032:SF8">
    <property type="entry name" value="GERMINATION-SPECIFIC N-ACETYLMURAMOYL-L-ALANINE AMIDASE"/>
    <property type="match status" value="1"/>
</dbReference>
<dbReference type="EMBL" id="SPQQ01000001">
    <property type="protein sequence ID" value="TGE40190.1"/>
    <property type="molecule type" value="Genomic_DNA"/>
</dbReference>
<dbReference type="AlphaFoldDB" id="A0A4Z0RBK0"/>
<dbReference type="RefSeq" id="WP_135545123.1">
    <property type="nucleotide sequence ID" value="NZ_SPQQ01000001.1"/>
</dbReference>
<dbReference type="InterPro" id="IPR007253">
    <property type="entry name" value="Cell_wall-bd_2"/>
</dbReference>
<organism evidence="4 5">
    <name type="scientific">Desulfosporosinus fructosivorans</name>
    <dbReference type="NCBI Taxonomy" id="2018669"/>
    <lineage>
        <taxon>Bacteria</taxon>
        <taxon>Bacillati</taxon>
        <taxon>Bacillota</taxon>
        <taxon>Clostridia</taxon>
        <taxon>Eubacteriales</taxon>
        <taxon>Desulfitobacteriaceae</taxon>
        <taxon>Desulfosporosinus</taxon>
    </lineage>
</organism>
<feature type="signal peptide" evidence="2">
    <location>
        <begin position="1"/>
        <end position="30"/>
    </location>
</feature>
<protein>
    <submittedName>
        <fullName evidence="4">Cell wall-binding repeat-containing protein</fullName>
    </submittedName>
</protein>
<feature type="chain" id="PRO_5021361334" evidence="2">
    <location>
        <begin position="31"/>
        <end position="778"/>
    </location>
</feature>
<dbReference type="InterPro" id="IPR051922">
    <property type="entry name" value="Bact_Sporulation_Assoc"/>
</dbReference>
<comment type="caution">
    <text evidence="4">The sequence shown here is derived from an EMBL/GenBank/DDBJ whole genome shotgun (WGS) entry which is preliminary data.</text>
</comment>
<keyword evidence="5" id="KW-1185">Reference proteome</keyword>
<dbReference type="SUPFAM" id="SSF53955">
    <property type="entry name" value="Lysozyme-like"/>
    <property type="match status" value="1"/>
</dbReference>
<feature type="domain" description="Transglycosylase SLT" evidence="3">
    <location>
        <begin position="49"/>
        <end position="166"/>
    </location>
</feature>
<dbReference type="Gene3D" id="1.10.530.10">
    <property type="match status" value="1"/>
</dbReference>
<dbReference type="InterPro" id="IPR023346">
    <property type="entry name" value="Lysozyme-like_dom_sf"/>
</dbReference>
<proteinExistence type="predicted"/>
<dbReference type="InterPro" id="IPR008258">
    <property type="entry name" value="Transglycosylase_SLT_dom_1"/>
</dbReference>
<feature type="compositionally biased region" description="Pro residues" evidence="1">
    <location>
        <begin position="447"/>
        <end position="466"/>
    </location>
</feature>
<gene>
    <name evidence="4" type="ORF">E4K67_00640</name>
</gene>
<dbReference type="PANTHER" id="PTHR30032">
    <property type="entry name" value="N-ACETYLMURAMOYL-L-ALANINE AMIDASE-RELATED"/>
    <property type="match status" value="1"/>
</dbReference>
<accession>A0A4Z0RBK0</accession>
<reference evidence="4 5" key="1">
    <citation type="submission" date="2019-03" db="EMBL/GenBank/DDBJ databases">
        <title>Draft Genome Sequence of Desulfosporosinus fructosivorans Strain 63.6F, Isolated from Marine Sediment in the Baltic Sea.</title>
        <authorList>
            <person name="Hausmann B."/>
            <person name="Vandieken V."/>
            <person name="Pjevac P."/>
            <person name="Schreck K."/>
            <person name="Herbold C.W."/>
            <person name="Loy A."/>
        </authorList>
    </citation>
    <scope>NUCLEOTIDE SEQUENCE [LARGE SCALE GENOMIC DNA]</scope>
    <source>
        <strain evidence="4 5">63.6F</strain>
    </source>
</reference>
<dbReference type="OrthoDB" id="9813450at2"/>